<feature type="signal peptide" evidence="9">
    <location>
        <begin position="1"/>
        <end position="22"/>
    </location>
</feature>
<dbReference type="GO" id="GO:0005576">
    <property type="term" value="C:extracellular region"/>
    <property type="evidence" value="ECO:0007669"/>
    <property type="project" value="UniProtKB-SubCell"/>
</dbReference>
<feature type="domain" description="FlgD/Vpr Ig-like" evidence="11">
    <location>
        <begin position="737"/>
        <end position="786"/>
    </location>
</feature>
<name>A0AA90QXK6_9BACI</name>
<evidence type="ECO:0000256" key="4">
    <source>
        <dbReference type="ARBA" id="ARBA00022670"/>
    </source>
</evidence>
<feature type="active site" description="Charge relay system" evidence="7">
    <location>
        <position position="340"/>
    </location>
</feature>
<dbReference type="EMBL" id="JAVGVR010000001">
    <property type="protein sequence ID" value="MDQ6600377.1"/>
    <property type="molecule type" value="Genomic_DNA"/>
</dbReference>
<comment type="caution">
    <text evidence="13">The sequence shown here is derived from an EMBL/GenBank/DDBJ whole genome shotgun (WGS) entry which is preliminary data.</text>
</comment>
<dbReference type="Proteomes" id="UP001178888">
    <property type="component" value="Unassembled WGS sequence"/>
</dbReference>
<gene>
    <name evidence="13" type="ORF">RCG21_29335</name>
</gene>
<feature type="active site" description="Charge relay system" evidence="7">
    <location>
        <position position="156"/>
    </location>
</feature>
<evidence type="ECO:0000313" key="14">
    <source>
        <dbReference type="Proteomes" id="UP001178888"/>
    </source>
</evidence>
<protein>
    <submittedName>
        <fullName evidence="13">S8 family serine peptidase</fullName>
    </submittedName>
</protein>
<dbReference type="PANTHER" id="PTHR43399:SF4">
    <property type="entry name" value="CELL WALL-ASSOCIATED PROTEASE"/>
    <property type="match status" value="1"/>
</dbReference>
<comment type="similarity">
    <text evidence="2 7 8">Belongs to the peptidase S8 family.</text>
</comment>
<evidence type="ECO:0000256" key="3">
    <source>
        <dbReference type="ARBA" id="ARBA00022525"/>
    </source>
</evidence>
<dbReference type="CDD" id="cd07484">
    <property type="entry name" value="Peptidases_S8_Thermitase_like"/>
    <property type="match status" value="1"/>
</dbReference>
<dbReference type="InterPro" id="IPR051048">
    <property type="entry name" value="Peptidase_S8/S53_subtilisin"/>
</dbReference>
<evidence type="ECO:0000259" key="11">
    <source>
        <dbReference type="Pfam" id="PF13860"/>
    </source>
</evidence>
<evidence type="ECO:0000259" key="12">
    <source>
        <dbReference type="Pfam" id="PF22148"/>
    </source>
</evidence>
<feature type="active site" description="Charge relay system" evidence="7">
    <location>
        <position position="188"/>
    </location>
</feature>
<accession>A0AA90QXK6</accession>
<dbReference type="Gene3D" id="3.40.50.200">
    <property type="entry name" value="Peptidase S8/S53 domain"/>
    <property type="match status" value="1"/>
</dbReference>
<dbReference type="InterPro" id="IPR036852">
    <property type="entry name" value="Peptidase_S8/S53_dom_sf"/>
</dbReference>
<keyword evidence="14" id="KW-1185">Reference proteome</keyword>
<dbReference type="PRINTS" id="PR00723">
    <property type="entry name" value="SUBTILISIN"/>
</dbReference>
<evidence type="ECO:0000256" key="9">
    <source>
        <dbReference type="SAM" id="SignalP"/>
    </source>
</evidence>
<dbReference type="InterPro" id="IPR023828">
    <property type="entry name" value="Peptidase_S8_Ser-AS"/>
</dbReference>
<keyword evidence="3" id="KW-0964">Secreted</keyword>
<evidence type="ECO:0000259" key="10">
    <source>
        <dbReference type="Pfam" id="PF00082"/>
    </source>
</evidence>
<evidence type="ECO:0000256" key="5">
    <source>
        <dbReference type="ARBA" id="ARBA00022801"/>
    </source>
</evidence>
<sequence>MKYIWSLGLMMICMSWFGAAVSAEGADVEPALSKNLAGIETNAFNDQELIVKFSSNLSKIERNSVLKSVNATEDTHLEHGDFSFVKVPKGTDLTKMAQILLGKKQIIWAEPNYKVKSTYIPQEPNFQKQWYLNKIQMPKAWDITKGSPHITVAVIDDGVQQDHPELKGKIVSPYNAVTGGTRYTPHEHSTHVAGIIAASFNNSGIAGIAPNVKIMPINVFNGDEASDYAVALGIKYAVDHHADVINMSLGSPYYSSLLDYYTNYAKSKGVILVAAAGNDGTFTKTYPAAFKAVVGVGATNSFDHRAIYSNKGSFIDFTAPGSNIYSSINGGSYAYLSGTSMAAPVVSGVAALVLSKNPFLSPKQVENILRHSTIDLGPKGRDDYYGYGRIDAYKAMSNTPSSTATINTPKTYTMTGKNKAAFSLKLPGEVKLTISIKDSSGKTVNTILNNKIASGKVSAYWDGKSVNKKFVHSGTYKVVIKAANNRASISKIEIMKVVNHTYAAILVSGEYPFSPKVSKAIKIPYQLTQKAKVSANVTDQSGKIIKNIMINKPLAAGKYSIAWDGKNTKGQSVKDSTYKLNLSLIDTYNKKGKTKSVPIRVDTVRPSGKIVLSSNIFNMDTKSRNTMNLQMMETAKVRVLVTNEKGTTIKELSIKQFKSATVNWNGQDAKKQFATEGRYRYLVQMKDLAGNSSTIQSEWFDLKDRRVPTIQSEKDVYSTLQELKPVDYTLSKTGNVSIEVTQGGTLIKSIKNNLVENPGDQSFLWDGTNNDNNLMDTGDYQFKISIEDKYGLQQYFTGNIHIN</sequence>
<dbReference type="Pfam" id="PF13860">
    <property type="entry name" value="FlgD_ig"/>
    <property type="match status" value="3"/>
</dbReference>
<keyword evidence="5 7" id="KW-0378">Hydrolase</keyword>
<dbReference type="PANTHER" id="PTHR43399">
    <property type="entry name" value="SUBTILISIN-RELATED"/>
    <property type="match status" value="1"/>
</dbReference>
<keyword evidence="9" id="KW-0732">Signal</keyword>
<dbReference type="PROSITE" id="PS51892">
    <property type="entry name" value="SUBTILASE"/>
    <property type="match status" value="1"/>
</dbReference>
<dbReference type="InterPro" id="IPR054399">
    <property type="entry name" value="Fervidolysin-like_N_prodom"/>
</dbReference>
<dbReference type="PROSITE" id="PS00138">
    <property type="entry name" value="SUBTILASE_SER"/>
    <property type="match status" value="1"/>
</dbReference>
<dbReference type="SUPFAM" id="SSF52743">
    <property type="entry name" value="Subtilisin-like"/>
    <property type="match status" value="1"/>
</dbReference>
<comment type="subcellular location">
    <subcellularLocation>
        <location evidence="1">Secreted</location>
    </subcellularLocation>
</comment>
<evidence type="ECO:0000313" key="13">
    <source>
        <dbReference type="EMBL" id="MDQ6600377.1"/>
    </source>
</evidence>
<keyword evidence="6 7" id="KW-0720">Serine protease</keyword>
<dbReference type="InterPro" id="IPR023827">
    <property type="entry name" value="Peptidase_S8_Asp-AS"/>
</dbReference>
<evidence type="ECO:0000256" key="1">
    <source>
        <dbReference type="ARBA" id="ARBA00004613"/>
    </source>
</evidence>
<dbReference type="RefSeq" id="WP_308914065.1">
    <property type="nucleotide sequence ID" value="NZ_JAVGVR010000001.1"/>
</dbReference>
<dbReference type="InterPro" id="IPR025965">
    <property type="entry name" value="FlgD/Vpr_Ig-like"/>
</dbReference>
<keyword evidence="4 7" id="KW-0645">Protease</keyword>
<feature type="domain" description="Fervidolysin-like N-terminal prodomain" evidence="12">
    <location>
        <begin position="39"/>
        <end position="112"/>
    </location>
</feature>
<proteinExistence type="inferred from homology"/>
<dbReference type="InterPro" id="IPR000209">
    <property type="entry name" value="Peptidase_S8/S53_dom"/>
</dbReference>
<dbReference type="GO" id="GO:0004252">
    <property type="term" value="F:serine-type endopeptidase activity"/>
    <property type="evidence" value="ECO:0007669"/>
    <property type="project" value="UniProtKB-UniRule"/>
</dbReference>
<dbReference type="Pfam" id="PF22148">
    <property type="entry name" value="Fervidolysin_NPro-like"/>
    <property type="match status" value="1"/>
</dbReference>
<dbReference type="GO" id="GO:0006508">
    <property type="term" value="P:proteolysis"/>
    <property type="evidence" value="ECO:0007669"/>
    <property type="project" value="UniProtKB-KW"/>
</dbReference>
<feature type="domain" description="FlgD/Vpr Ig-like" evidence="11">
    <location>
        <begin position="413"/>
        <end position="485"/>
    </location>
</feature>
<organism evidence="13 14">
    <name type="scientific">Bacillus salipaludis</name>
    <dbReference type="NCBI Taxonomy" id="2547811"/>
    <lineage>
        <taxon>Bacteria</taxon>
        <taxon>Bacillati</taxon>
        <taxon>Bacillota</taxon>
        <taxon>Bacilli</taxon>
        <taxon>Bacillales</taxon>
        <taxon>Bacillaceae</taxon>
        <taxon>Bacillus</taxon>
    </lineage>
</organism>
<feature type="chain" id="PRO_5041741713" evidence="9">
    <location>
        <begin position="23"/>
        <end position="803"/>
    </location>
</feature>
<evidence type="ECO:0000256" key="2">
    <source>
        <dbReference type="ARBA" id="ARBA00011073"/>
    </source>
</evidence>
<reference evidence="13" key="1">
    <citation type="submission" date="2023-08" db="EMBL/GenBank/DDBJ databases">
        <title>Nitrogen cycling bacteria in agricultural field soils.</title>
        <authorList>
            <person name="Jang J."/>
        </authorList>
    </citation>
    <scope>NUCLEOTIDE SEQUENCE</scope>
    <source>
        <strain evidence="13">PS3-36</strain>
    </source>
</reference>
<dbReference type="InterPro" id="IPR034084">
    <property type="entry name" value="Thermitase-like_dom"/>
</dbReference>
<dbReference type="Gene3D" id="2.60.40.4070">
    <property type="match status" value="4"/>
</dbReference>
<dbReference type="InterPro" id="IPR015500">
    <property type="entry name" value="Peptidase_S8_subtilisin-rel"/>
</dbReference>
<evidence type="ECO:0000256" key="6">
    <source>
        <dbReference type="ARBA" id="ARBA00022825"/>
    </source>
</evidence>
<feature type="domain" description="FlgD/Vpr Ig-like" evidence="11">
    <location>
        <begin position="521"/>
        <end position="583"/>
    </location>
</feature>
<feature type="domain" description="Peptidase S8/S53" evidence="10">
    <location>
        <begin position="150"/>
        <end position="388"/>
    </location>
</feature>
<evidence type="ECO:0000256" key="7">
    <source>
        <dbReference type="PROSITE-ProRule" id="PRU01240"/>
    </source>
</evidence>
<dbReference type="Pfam" id="PF00082">
    <property type="entry name" value="Peptidase_S8"/>
    <property type="match status" value="1"/>
</dbReference>
<evidence type="ECO:0000256" key="8">
    <source>
        <dbReference type="RuleBase" id="RU003355"/>
    </source>
</evidence>
<dbReference type="AlphaFoldDB" id="A0AA90QXK6"/>
<dbReference type="PROSITE" id="PS00136">
    <property type="entry name" value="SUBTILASE_ASP"/>
    <property type="match status" value="1"/>
</dbReference>